<dbReference type="AlphaFoldDB" id="K9X699"/>
<organism evidence="1 2">
    <name type="scientific">Cylindrospermum stagnale PCC 7417</name>
    <dbReference type="NCBI Taxonomy" id="56107"/>
    <lineage>
        <taxon>Bacteria</taxon>
        <taxon>Bacillati</taxon>
        <taxon>Cyanobacteriota</taxon>
        <taxon>Cyanophyceae</taxon>
        <taxon>Nostocales</taxon>
        <taxon>Nostocaceae</taxon>
        <taxon>Cylindrospermum</taxon>
    </lineage>
</organism>
<evidence type="ECO:0000313" key="2">
    <source>
        <dbReference type="Proteomes" id="UP000010475"/>
    </source>
</evidence>
<protein>
    <submittedName>
        <fullName evidence="1">Uncharacterized protein</fullName>
    </submittedName>
</protein>
<dbReference type="Proteomes" id="UP000010475">
    <property type="component" value="Chromosome"/>
</dbReference>
<keyword evidence="2" id="KW-1185">Reference proteome</keyword>
<dbReference type="RefSeq" id="WP_015210848.1">
    <property type="nucleotide sequence ID" value="NC_019757.1"/>
</dbReference>
<proteinExistence type="predicted"/>
<dbReference type="NCBIfam" id="NF038167">
    <property type="entry name" value="cyan_ocin_like"/>
    <property type="match status" value="1"/>
</dbReference>
<dbReference type="EMBL" id="CP003642">
    <property type="protein sequence ID" value="AFZ27614.1"/>
    <property type="molecule type" value="Genomic_DNA"/>
</dbReference>
<accession>K9X699</accession>
<name>K9X699_9NOST</name>
<gene>
    <name evidence="1" type="ORF">Cylst_5613</name>
</gene>
<dbReference type="HOGENOM" id="CLU_159960_0_0_3"/>
<reference evidence="1 2" key="1">
    <citation type="submission" date="2012-06" db="EMBL/GenBank/DDBJ databases">
        <title>Finished chromosome of genome of Cylindrospermum stagnale PCC 7417.</title>
        <authorList>
            <consortium name="US DOE Joint Genome Institute"/>
            <person name="Gugger M."/>
            <person name="Coursin T."/>
            <person name="Rippka R."/>
            <person name="Tandeau De Marsac N."/>
            <person name="Huntemann M."/>
            <person name="Wei C.-L."/>
            <person name="Han J."/>
            <person name="Detter J.C."/>
            <person name="Han C."/>
            <person name="Tapia R."/>
            <person name="Chen A."/>
            <person name="Kyrpides N."/>
            <person name="Mavromatis K."/>
            <person name="Markowitz V."/>
            <person name="Szeto E."/>
            <person name="Ivanova N."/>
            <person name="Pagani I."/>
            <person name="Pati A."/>
            <person name="Goodwin L."/>
            <person name="Nordberg H.P."/>
            <person name="Cantor M.N."/>
            <person name="Hua S.X."/>
            <person name="Woyke T."/>
            <person name="Kerfeld C.A."/>
        </authorList>
    </citation>
    <scope>NUCLEOTIDE SEQUENCE [LARGE SCALE GENOMIC DNA]</scope>
    <source>
        <strain evidence="1 2">PCC 7417</strain>
    </source>
</reference>
<evidence type="ECO:0000313" key="1">
    <source>
        <dbReference type="EMBL" id="AFZ27614.1"/>
    </source>
</evidence>
<dbReference type="KEGG" id="csg:Cylst_5613"/>
<dbReference type="InterPro" id="IPR049891">
    <property type="entry name" value="CTB"/>
</dbReference>
<sequence length="91" mass="9428">MPDQIIASELFVELSVHEQELVSGGADFGLSSTNFAQKVVFSLESTASTPLGSNAYSLSWDQAINTAAQNLIGLGGSIPGKITALPPPPIL</sequence>
<dbReference type="OrthoDB" id="517784at2"/>